<feature type="compositionally biased region" description="Basic and acidic residues" evidence="3">
    <location>
        <begin position="283"/>
        <end position="296"/>
    </location>
</feature>
<dbReference type="InterPro" id="IPR003367">
    <property type="entry name" value="Thrombospondin_3-like_rpt"/>
</dbReference>
<dbReference type="Proteomes" id="UP000034894">
    <property type="component" value="Unassembled WGS sequence"/>
</dbReference>
<keyword evidence="4" id="KW-0472">Membrane</keyword>
<evidence type="ECO:0000256" key="3">
    <source>
        <dbReference type="SAM" id="MobiDB-lite"/>
    </source>
</evidence>
<evidence type="ECO:0000256" key="4">
    <source>
        <dbReference type="SAM" id="Phobius"/>
    </source>
</evidence>
<evidence type="ECO:0000313" key="7">
    <source>
        <dbReference type="Proteomes" id="UP000034894"/>
    </source>
</evidence>
<proteinExistence type="predicted"/>
<dbReference type="EMBL" id="LCFP01000012">
    <property type="protein sequence ID" value="KKS96064.1"/>
    <property type="molecule type" value="Genomic_DNA"/>
</dbReference>
<dbReference type="AlphaFoldDB" id="A0A0G1DEL2"/>
<feature type="region of interest" description="Disordered" evidence="3">
    <location>
        <begin position="283"/>
        <end position="305"/>
    </location>
</feature>
<accession>A0A0G1DEL2</accession>
<evidence type="ECO:0000313" key="6">
    <source>
        <dbReference type="EMBL" id="KKS96064.1"/>
    </source>
</evidence>
<keyword evidence="1 5" id="KW-0732">Signal</keyword>
<feature type="compositionally biased region" description="Basic and acidic residues" evidence="3">
    <location>
        <begin position="323"/>
        <end position="343"/>
    </location>
</feature>
<dbReference type="PANTHER" id="PTHR10199">
    <property type="entry name" value="THROMBOSPONDIN"/>
    <property type="match status" value="1"/>
</dbReference>
<reference evidence="6 7" key="1">
    <citation type="journal article" date="2015" name="Nature">
        <title>rRNA introns, odd ribosomes, and small enigmatic genomes across a large radiation of phyla.</title>
        <authorList>
            <person name="Brown C.T."/>
            <person name="Hug L.A."/>
            <person name="Thomas B.C."/>
            <person name="Sharon I."/>
            <person name="Castelle C.J."/>
            <person name="Singh A."/>
            <person name="Wilkins M.J."/>
            <person name="Williams K.H."/>
            <person name="Banfield J.F."/>
        </authorList>
    </citation>
    <scope>NUCLEOTIDE SEQUENCE [LARGE SCALE GENOMIC DNA]</scope>
</reference>
<dbReference type="SUPFAM" id="SSF103647">
    <property type="entry name" value="TSP type-3 repeat"/>
    <property type="match status" value="1"/>
</dbReference>
<dbReference type="Pfam" id="PF02412">
    <property type="entry name" value="TSP_3"/>
    <property type="match status" value="2"/>
</dbReference>
<evidence type="ECO:0000256" key="5">
    <source>
        <dbReference type="SAM" id="SignalP"/>
    </source>
</evidence>
<feature type="signal peptide" evidence="5">
    <location>
        <begin position="1"/>
        <end position="21"/>
    </location>
</feature>
<evidence type="ECO:0000256" key="2">
    <source>
        <dbReference type="ARBA" id="ARBA00022837"/>
    </source>
</evidence>
<keyword evidence="4" id="KW-0812">Transmembrane</keyword>
<keyword evidence="2" id="KW-0106">Calcium</keyword>
<protein>
    <submittedName>
        <fullName evidence="6">Thrombospondin</fullName>
    </submittedName>
</protein>
<feature type="transmembrane region" description="Helical" evidence="4">
    <location>
        <begin position="357"/>
        <end position="378"/>
    </location>
</feature>
<feature type="region of interest" description="Disordered" evidence="3">
    <location>
        <begin position="320"/>
        <end position="343"/>
    </location>
</feature>
<feature type="chain" id="PRO_5002536628" evidence="5">
    <location>
        <begin position="22"/>
        <end position="381"/>
    </location>
</feature>
<keyword evidence="4" id="KW-1133">Transmembrane helix</keyword>
<comment type="caution">
    <text evidence="6">The sequence shown here is derived from an EMBL/GenBank/DDBJ whole genome shotgun (WGS) entry which is preliminary data.</text>
</comment>
<gene>
    <name evidence="6" type="primary">tsp1</name>
    <name evidence="6" type="ORF">UV73_C0012G0092</name>
</gene>
<dbReference type="InterPro" id="IPR028974">
    <property type="entry name" value="TSP_type-3_rpt"/>
</dbReference>
<name>A0A0G1DEL2_9BACT</name>
<organism evidence="6 7">
    <name type="scientific">Candidatus Gottesmanbacteria bacterium GW2011_GWA2_43_14</name>
    <dbReference type="NCBI Taxonomy" id="1618443"/>
    <lineage>
        <taxon>Bacteria</taxon>
        <taxon>Candidatus Gottesmaniibacteriota</taxon>
    </lineage>
</organism>
<evidence type="ECO:0000256" key="1">
    <source>
        <dbReference type="ARBA" id="ARBA00022729"/>
    </source>
</evidence>
<dbReference type="GO" id="GO:0007155">
    <property type="term" value="P:cell adhesion"/>
    <property type="evidence" value="ECO:0007669"/>
    <property type="project" value="InterPro"/>
</dbReference>
<dbReference type="PANTHER" id="PTHR10199:SF100">
    <property type="entry name" value="THROMBOSPONDIN, ISOFORM A"/>
    <property type="match status" value="1"/>
</dbReference>
<dbReference type="Gene3D" id="4.10.1080.10">
    <property type="entry name" value="TSP type-3 repeat"/>
    <property type="match status" value="1"/>
</dbReference>
<dbReference type="STRING" id="1618443.UV73_C0012G0092"/>
<dbReference type="GO" id="GO:0005509">
    <property type="term" value="F:calcium ion binding"/>
    <property type="evidence" value="ECO:0007669"/>
    <property type="project" value="InterPro"/>
</dbReference>
<sequence>MKLKIILFSVCLLFLNLSASARVSALTYYATPAELPVAEIISSFRLYQVIADLQLSVPSVVKFPLDGSSGSFAVLETESNTFQPYNVTSELTKVPFTVESGNADDPFLNDGNNNTFAEYALVDAGGENTAVLTFSYSRPISTYQLKFSLADNVQLPDAVSVVELGGNLERILINRKALSNSAVSFPASNASSFRVIFYYRQPLRISEIGFNDTAGRTAQKYLLFLAGPGLNYHVYSSAEVVPYIRLPESADLRAGAETVEIAAPPKVLNPFFKEADSDRDGIADKRDNCRDIHNPDQADVNRNSRGDACEDFDLDGVLNGKDNCPDKPNRLQQDSDRDGAGDHCDSTENRIIERFPYLPWLGIGIGFLIVALIFKTAISPK</sequence>